<dbReference type="InterPro" id="IPR015330">
    <property type="entry name" value="DNA_primase/pol_bifunc_N"/>
</dbReference>
<comment type="caution">
    <text evidence="3">The sequence shown here is derived from an EMBL/GenBank/DDBJ whole genome shotgun (WGS) entry which is preliminary data.</text>
</comment>
<dbReference type="EMBL" id="JBITLV010000001">
    <property type="protein sequence ID" value="MFI7586266.1"/>
    <property type="molecule type" value="Genomic_DNA"/>
</dbReference>
<proteinExistence type="predicted"/>
<protein>
    <submittedName>
        <fullName evidence="3">Bifunctional DNA primase/polymerase</fullName>
    </submittedName>
</protein>
<dbReference type="SMART" id="SM00943">
    <property type="entry name" value="Prim-Pol"/>
    <property type="match status" value="1"/>
</dbReference>
<evidence type="ECO:0000259" key="2">
    <source>
        <dbReference type="SMART" id="SM00943"/>
    </source>
</evidence>
<evidence type="ECO:0000313" key="3">
    <source>
        <dbReference type="EMBL" id="MFI7586266.1"/>
    </source>
</evidence>
<name>A0ABW8AKV7_9ACTN</name>
<feature type="compositionally biased region" description="Polar residues" evidence="1">
    <location>
        <begin position="354"/>
        <end position="370"/>
    </location>
</feature>
<dbReference type="SUPFAM" id="SSF56747">
    <property type="entry name" value="Prim-pol domain"/>
    <property type="match status" value="1"/>
</dbReference>
<gene>
    <name evidence="3" type="ORF">ACIB24_04255</name>
</gene>
<dbReference type="RefSeq" id="WP_398275609.1">
    <property type="nucleotide sequence ID" value="NZ_JBITLV010000001.1"/>
</dbReference>
<accession>A0ABW8AKV7</accession>
<feature type="domain" description="DNA primase/polymerase bifunctional N-terminal" evidence="2">
    <location>
        <begin position="16"/>
        <end position="243"/>
    </location>
</feature>
<feature type="region of interest" description="Disordered" evidence="1">
    <location>
        <begin position="348"/>
        <end position="377"/>
    </location>
</feature>
<evidence type="ECO:0000256" key="1">
    <source>
        <dbReference type="SAM" id="MobiDB-lite"/>
    </source>
</evidence>
<dbReference type="Proteomes" id="UP001612915">
    <property type="component" value="Unassembled WGS sequence"/>
</dbReference>
<reference evidence="3 4" key="1">
    <citation type="submission" date="2024-10" db="EMBL/GenBank/DDBJ databases">
        <title>The Natural Products Discovery Center: Release of the First 8490 Sequenced Strains for Exploring Actinobacteria Biosynthetic Diversity.</title>
        <authorList>
            <person name="Kalkreuter E."/>
            <person name="Kautsar S.A."/>
            <person name="Yang D."/>
            <person name="Bader C.D."/>
            <person name="Teijaro C.N."/>
            <person name="Fluegel L."/>
            <person name="Davis C.M."/>
            <person name="Simpson J.R."/>
            <person name="Lauterbach L."/>
            <person name="Steele A.D."/>
            <person name="Gui C."/>
            <person name="Meng S."/>
            <person name="Li G."/>
            <person name="Viehrig K."/>
            <person name="Ye F."/>
            <person name="Su P."/>
            <person name="Kiefer A.F."/>
            <person name="Nichols A."/>
            <person name="Cepeda A.J."/>
            <person name="Yan W."/>
            <person name="Fan B."/>
            <person name="Jiang Y."/>
            <person name="Adhikari A."/>
            <person name="Zheng C.-J."/>
            <person name="Schuster L."/>
            <person name="Cowan T.M."/>
            <person name="Smanski M.J."/>
            <person name="Chevrette M.G."/>
            <person name="De Carvalho L.P.S."/>
            <person name="Shen B."/>
        </authorList>
    </citation>
    <scope>NUCLEOTIDE SEQUENCE [LARGE SCALE GENOMIC DNA]</scope>
    <source>
        <strain evidence="3 4">NPDC049639</strain>
    </source>
</reference>
<organism evidence="3 4">
    <name type="scientific">Spongisporangium articulatum</name>
    <dbReference type="NCBI Taxonomy" id="3362603"/>
    <lineage>
        <taxon>Bacteria</taxon>
        <taxon>Bacillati</taxon>
        <taxon>Actinomycetota</taxon>
        <taxon>Actinomycetes</taxon>
        <taxon>Kineosporiales</taxon>
        <taxon>Kineosporiaceae</taxon>
        <taxon>Spongisporangium</taxon>
    </lineage>
</organism>
<keyword evidence="4" id="KW-1185">Reference proteome</keyword>
<evidence type="ECO:0000313" key="4">
    <source>
        <dbReference type="Proteomes" id="UP001612915"/>
    </source>
</evidence>
<sequence length="377" mass="40302">MNPIGMPRRDALIPAALSYAERGWHVFPLRPGDKRPAFPAHTEDRCTDSGREKGYRADVKCRRAGRHVTWEERATTDAARIMRAWQTITPDGPYGIGIACGPSGLVVLDLDVPKPDRHGVVPTPPPEWNRPGIVDGSDVLTALAADAGEPWPFDTWTVCTGSGGAHLYFAYPVAHANRAMESGLRTVREAMEQTAIRNTAGTLGWLIDTRARGGYVVAPPTVVNGHRYEVGADIPVTTLPDWLADRLTPKPIPTGRTTVQLTTAQSKPGRSSRYLDAAIGGQLDRITDAAKGGRNDALYHSAIALGQLVAGGELDPDYVTQILEAAALDVGLEPQEIARTIASGLRAGAKRPRTITQPTKPIQTAPQTAATMPGAAA</sequence>
<dbReference type="Pfam" id="PF09250">
    <property type="entry name" value="Prim-Pol"/>
    <property type="match status" value="1"/>
</dbReference>
<dbReference type="CDD" id="cd04859">
    <property type="entry name" value="Prim_Pol"/>
    <property type="match status" value="1"/>
</dbReference>